<dbReference type="EMBL" id="AJWZ01005400">
    <property type="protein sequence ID" value="EKC62686.1"/>
    <property type="molecule type" value="Genomic_DNA"/>
</dbReference>
<protein>
    <submittedName>
        <fullName evidence="1">Uncharacterized protein</fullName>
    </submittedName>
</protein>
<proteinExistence type="predicted"/>
<sequence>TLAEYYVRAHGHLLEDVSVIEISDDGTIKIVRDGSSIPAEAY</sequence>
<evidence type="ECO:0000313" key="1">
    <source>
        <dbReference type="EMBL" id="EKC62686.1"/>
    </source>
</evidence>
<feature type="non-terminal residue" evidence="1">
    <location>
        <position position="1"/>
    </location>
</feature>
<reference evidence="1" key="1">
    <citation type="journal article" date="2013" name="Environ. Microbiol.">
        <title>Microbiota from the distal guts of lean and obese adolescents exhibit partial functional redundancy besides clear differences in community structure.</title>
        <authorList>
            <person name="Ferrer M."/>
            <person name="Ruiz A."/>
            <person name="Lanza F."/>
            <person name="Haange S.B."/>
            <person name="Oberbach A."/>
            <person name="Till H."/>
            <person name="Bargiela R."/>
            <person name="Campoy C."/>
            <person name="Segura M.T."/>
            <person name="Richter M."/>
            <person name="von Bergen M."/>
            <person name="Seifert J."/>
            <person name="Suarez A."/>
        </authorList>
    </citation>
    <scope>NUCLEOTIDE SEQUENCE</scope>
</reference>
<name>K1TTP0_9ZZZZ</name>
<gene>
    <name evidence="1" type="ORF">OBE_07855</name>
</gene>
<dbReference type="AlphaFoldDB" id="K1TTP0"/>
<accession>K1TTP0</accession>
<organism evidence="1">
    <name type="scientific">human gut metagenome</name>
    <dbReference type="NCBI Taxonomy" id="408170"/>
    <lineage>
        <taxon>unclassified sequences</taxon>
        <taxon>metagenomes</taxon>
        <taxon>organismal metagenomes</taxon>
    </lineage>
</organism>
<comment type="caution">
    <text evidence="1">The sequence shown here is derived from an EMBL/GenBank/DDBJ whole genome shotgun (WGS) entry which is preliminary data.</text>
</comment>